<sequence>MKKKLAALLCGVMCVGAFSGCSTDELGYLKMAANAMDTMKTCEVKGTMQADINFDALETFMTDVAKATGADMVATVGEFPDGRKTMQMDYDMNLDMDTMKYDMSFDVNYEGKKYDLGTVYYSLADGVVVTTDTLLGAYQLAGAVEEKNDSYLFTEAFARDFKAALGQQKYITLISAEDMTGVDMEGVSMSGLQDAVFTFYEDVFKGFETGMVKKISGGYAIQADGQQVAQLMINMLDFIGKNPEQVLNATEAYMMTVMDSMNASAEDKAQIKEGFAELKASEQDFVDGASDLSAMLKEIVKEPSISMVLNSFKYNAEVKQLAEGFRSTEVYDVTHNGKRVAKITTDSTMMSSNETVTIPKGGMTLEELQNQMARLENKYNPVVGVTVTWGWGGDNEASLEANRKEGSAVFGGNYDYTDLVVKNGRAYLPLRDICDMLGEDVGWEKTTKTSYVMQNGKRVNMNVLLQDGKSFVGVRAFEQLGYTVTYTPLEDEKMVEIMK</sequence>
<comment type="caution">
    <text evidence="3">The sequence shown here is derived from an EMBL/GenBank/DDBJ whole genome shotgun (WGS) entry which is preliminary data.</text>
</comment>
<keyword evidence="4" id="KW-1185">Reference proteome</keyword>
<dbReference type="InterPro" id="IPR036582">
    <property type="entry name" value="Mao_N_sf"/>
</dbReference>
<dbReference type="SUPFAM" id="SSF55383">
    <property type="entry name" value="Copper amine oxidase, domain N"/>
    <property type="match status" value="1"/>
</dbReference>
<proteinExistence type="predicted"/>
<dbReference type="EMBL" id="BHVZ01000001">
    <property type="protein sequence ID" value="GCB28560.1"/>
    <property type="molecule type" value="Genomic_DNA"/>
</dbReference>
<feature type="signal peptide" evidence="1">
    <location>
        <begin position="1"/>
        <end position="19"/>
    </location>
</feature>
<evidence type="ECO:0000259" key="2">
    <source>
        <dbReference type="Pfam" id="PF07833"/>
    </source>
</evidence>
<evidence type="ECO:0000313" key="4">
    <source>
        <dbReference type="Proteomes" id="UP000287361"/>
    </source>
</evidence>
<reference evidence="3 4" key="1">
    <citation type="submission" date="2018-10" db="EMBL/GenBank/DDBJ databases">
        <title>Draft Genome Sequence of Anaerotignum sp. KCTC 15736.</title>
        <authorList>
            <person name="Choi S.H."/>
            <person name="Kim J.S."/>
            <person name="Kang S.W."/>
            <person name="Lee J.S."/>
            <person name="Park S.H."/>
        </authorList>
    </citation>
    <scope>NUCLEOTIDE SEQUENCE [LARGE SCALE GENOMIC DNA]</scope>
    <source>
        <strain evidence="3 4">KCTC 15736</strain>
    </source>
</reference>
<dbReference type="PROSITE" id="PS51257">
    <property type="entry name" value="PROKAR_LIPOPROTEIN"/>
    <property type="match status" value="1"/>
</dbReference>
<dbReference type="Proteomes" id="UP000287361">
    <property type="component" value="Unassembled WGS sequence"/>
</dbReference>
<accession>A0A401LAP5</accession>
<dbReference type="OrthoDB" id="2080377at2"/>
<dbReference type="InterPro" id="IPR012854">
    <property type="entry name" value="Cu_amine_oxidase-like_N"/>
</dbReference>
<dbReference type="Pfam" id="PF07833">
    <property type="entry name" value="Cu_amine_oxidN1"/>
    <property type="match status" value="1"/>
</dbReference>
<dbReference type="AlphaFoldDB" id="A0A401LAP5"/>
<name>A0A401LAP5_9FIRM</name>
<protein>
    <recommendedName>
        <fullName evidence="2">Copper amine oxidase-like N-terminal domain-containing protein</fullName>
    </recommendedName>
</protein>
<organism evidence="3 4">
    <name type="scientific">Anaerotignum faecicola</name>
    <dbReference type="NCBI Taxonomy" id="2358141"/>
    <lineage>
        <taxon>Bacteria</taxon>
        <taxon>Bacillati</taxon>
        <taxon>Bacillota</taxon>
        <taxon>Clostridia</taxon>
        <taxon>Lachnospirales</taxon>
        <taxon>Anaerotignaceae</taxon>
        <taxon>Anaerotignum</taxon>
    </lineage>
</organism>
<evidence type="ECO:0000313" key="3">
    <source>
        <dbReference type="EMBL" id="GCB28560.1"/>
    </source>
</evidence>
<feature type="domain" description="Copper amine oxidase-like N-terminal" evidence="2">
    <location>
        <begin position="419"/>
        <end position="463"/>
    </location>
</feature>
<evidence type="ECO:0000256" key="1">
    <source>
        <dbReference type="SAM" id="SignalP"/>
    </source>
</evidence>
<keyword evidence="1" id="KW-0732">Signal</keyword>
<feature type="chain" id="PRO_5038479396" description="Copper amine oxidase-like N-terminal domain-containing protein" evidence="1">
    <location>
        <begin position="20"/>
        <end position="499"/>
    </location>
</feature>
<gene>
    <name evidence="3" type="ORF">KGMB03357_02210</name>
</gene>